<dbReference type="InterPro" id="IPR051817">
    <property type="entry name" value="FDH_cytochrome_b556_subunit"/>
</dbReference>
<feature type="domain" description="Cytochrome b561 bacterial/Ni-hydrogenase" evidence="15">
    <location>
        <begin position="134"/>
        <end position="313"/>
    </location>
</feature>
<keyword evidence="8" id="KW-0479">Metal-binding</keyword>
<name>A0A2I6SAE7_9RHOO</name>
<evidence type="ECO:0000256" key="1">
    <source>
        <dbReference type="ARBA" id="ARBA00001971"/>
    </source>
</evidence>
<evidence type="ECO:0000256" key="4">
    <source>
        <dbReference type="ARBA" id="ARBA00022448"/>
    </source>
</evidence>
<feature type="transmembrane region" description="Helical" evidence="14">
    <location>
        <begin position="189"/>
        <end position="206"/>
    </location>
</feature>
<keyword evidence="11" id="KW-0408">Iron</keyword>
<evidence type="ECO:0000256" key="10">
    <source>
        <dbReference type="ARBA" id="ARBA00022989"/>
    </source>
</evidence>
<gene>
    <name evidence="16" type="ORF">C0099_15465</name>
</gene>
<evidence type="ECO:0000313" key="16">
    <source>
        <dbReference type="EMBL" id="AUN96214.1"/>
    </source>
</evidence>
<dbReference type="InterPro" id="IPR006471">
    <property type="entry name" value="Formate_DH_gsu"/>
</dbReference>
<evidence type="ECO:0000256" key="9">
    <source>
        <dbReference type="ARBA" id="ARBA00022982"/>
    </source>
</evidence>
<reference evidence="16 17" key="1">
    <citation type="submission" date="2018-01" db="EMBL/GenBank/DDBJ databases">
        <authorList>
            <person name="Fu G.-Y."/>
        </authorList>
    </citation>
    <scope>NUCLEOTIDE SEQUENCE [LARGE SCALE GENOMIC DNA]</scope>
    <source>
        <strain evidence="16 17">SY39</strain>
    </source>
</reference>
<evidence type="ECO:0000256" key="8">
    <source>
        <dbReference type="ARBA" id="ARBA00022723"/>
    </source>
</evidence>
<organism evidence="16 17">
    <name type="scientific">Pseudazoarcus pumilus</name>
    <dbReference type="NCBI Taxonomy" id="2067960"/>
    <lineage>
        <taxon>Bacteria</taxon>
        <taxon>Pseudomonadati</taxon>
        <taxon>Pseudomonadota</taxon>
        <taxon>Betaproteobacteria</taxon>
        <taxon>Rhodocyclales</taxon>
        <taxon>Zoogloeaceae</taxon>
        <taxon>Pseudazoarcus</taxon>
    </lineage>
</organism>
<feature type="transmembrane region" description="Helical" evidence="14">
    <location>
        <begin position="242"/>
        <end position="262"/>
    </location>
</feature>
<evidence type="ECO:0000256" key="12">
    <source>
        <dbReference type="ARBA" id="ARBA00023136"/>
    </source>
</evidence>
<comment type="similarity">
    <text evidence="3">Belongs to the formate dehydrogenase gamma subunit family.</text>
</comment>
<evidence type="ECO:0000256" key="13">
    <source>
        <dbReference type="SAM" id="MobiDB-lite"/>
    </source>
</evidence>
<proteinExistence type="inferred from homology"/>
<dbReference type="InterPro" id="IPR016174">
    <property type="entry name" value="Di-haem_cyt_TM"/>
</dbReference>
<feature type="transmembrane region" description="Helical" evidence="14">
    <location>
        <begin position="274"/>
        <end position="298"/>
    </location>
</feature>
<protein>
    <submittedName>
        <fullName evidence="16">Formate dehydrogenase subunit gamma</fullName>
    </submittedName>
</protein>
<dbReference type="FunFam" id="1.20.950.20:FF:000002">
    <property type="entry name" value="Formate dehydrogenase cytochrome b556 subunit"/>
    <property type="match status" value="1"/>
</dbReference>
<feature type="region of interest" description="Disordered" evidence="13">
    <location>
        <begin position="336"/>
        <end position="358"/>
    </location>
</feature>
<dbReference type="GO" id="GO:0009061">
    <property type="term" value="P:anaerobic respiration"/>
    <property type="evidence" value="ECO:0007669"/>
    <property type="project" value="TreeGrafter"/>
</dbReference>
<dbReference type="PANTHER" id="PTHR30074:SF6">
    <property type="entry name" value="FORMATE DEHYDROGENASE GAMMA SUBUNIT"/>
    <property type="match status" value="1"/>
</dbReference>
<evidence type="ECO:0000259" key="15">
    <source>
        <dbReference type="Pfam" id="PF01292"/>
    </source>
</evidence>
<accession>A0A2I6SAE7</accession>
<evidence type="ECO:0000256" key="7">
    <source>
        <dbReference type="ARBA" id="ARBA00022692"/>
    </source>
</evidence>
<evidence type="ECO:0000256" key="11">
    <source>
        <dbReference type="ARBA" id="ARBA00023004"/>
    </source>
</evidence>
<feature type="compositionally biased region" description="Gly residues" evidence="13">
    <location>
        <begin position="347"/>
        <end position="358"/>
    </location>
</feature>
<evidence type="ECO:0000256" key="3">
    <source>
        <dbReference type="ARBA" id="ARBA00010747"/>
    </source>
</evidence>
<dbReference type="OrthoDB" id="9790598at2"/>
<feature type="transmembrane region" description="Helical" evidence="14">
    <location>
        <begin position="141"/>
        <end position="160"/>
    </location>
</feature>
<dbReference type="GO" id="GO:0005886">
    <property type="term" value="C:plasma membrane"/>
    <property type="evidence" value="ECO:0007669"/>
    <property type="project" value="UniProtKB-SubCell"/>
</dbReference>
<keyword evidence="7 14" id="KW-0812">Transmembrane</keyword>
<sequence length="358" mass="38939">MSEAKSANPQRRWRATLWSILAILALSVVLPSIGYVMAQSGGGTAFGDRDANPRAEMWRDAREGEGGFTTQTGPYVTNTMISNVGENWRQFRTGPLMEYGGYFLAAVVILIALFFLIFGRSKLEHGRSGMTIPRWKGYERVLHWFVAISFIVLAITGLSLLFGREVLIPLFGAAGFAGFAQLSMTVHNYLGPAFSVGVLLMILLWARHNIPNRTDIEWFKAGGGMVGKKHPSAGKLNGGEKVWFWGGVFLLGILVSASGVILDFPIWGQTREDMALAQGVHAIAAILWIGFFLGHAYIGTLGTEGALEGMTRGRVDVNWAKQHHDLWYEDEIARGVKPEAEQSSSSGGAGAGVGQPSH</sequence>
<dbReference type="GO" id="GO:0046872">
    <property type="term" value="F:metal ion binding"/>
    <property type="evidence" value="ECO:0007669"/>
    <property type="project" value="UniProtKB-KW"/>
</dbReference>
<keyword evidence="6" id="KW-0349">Heme</keyword>
<keyword evidence="4" id="KW-0813">Transport</keyword>
<keyword evidence="12 14" id="KW-0472">Membrane</keyword>
<dbReference type="Proteomes" id="UP000242205">
    <property type="component" value="Chromosome"/>
</dbReference>
<evidence type="ECO:0000256" key="6">
    <source>
        <dbReference type="ARBA" id="ARBA00022617"/>
    </source>
</evidence>
<dbReference type="GO" id="GO:0015944">
    <property type="term" value="P:formate oxidation"/>
    <property type="evidence" value="ECO:0007669"/>
    <property type="project" value="UniProtKB-ARBA"/>
</dbReference>
<comment type="subcellular location">
    <subcellularLocation>
        <location evidence="2">Cell membrane</location>
        <topology evidence="2">Multi-pass membrane protein</topology>
    </subcellularLocation>
</comment>
<dbReference type="GO" id="GO:0009055">
    <property type="term" value="F:electron transfer activity"/>
    <property type="evidence" value="ECO:0007669"/>
    <property type="project" value="InterPro"/>
</dbReference>
<dbReference type="RefSeq" id="WP_102248256.1">
    <property type="nucleotide sequence ID" value="NZ_CP025682.1"/>
</dbReference>
<dbReference type="Gene3D" id="1.20.950.20">
    <property type="entry name" value="Transmembrane di-heme cytochromes, Chain C"/>
    <property type="match status" value="1"/>
</dbReference>
<dbReference type="GO" id="GO:0022904">
    <property type="term" value="P:respiratory electron transport chain"/>
    <property type="evidence" value="ECO:0007669"/>
    <property type="project" value="InterPro"/>
</dbReference>
<dbReference type="PANTHER" id="PTHR30074">
    <property type="entry name" value="FORMATE DEHYDROGENASE, NITRATE-INDUCIBLE, CYTOCHROME B556 FDN SUBUNIT"/>
    <property type="match status" value="1"/>
</dbReference>
<evidence type="ECO:0000256" key="14">
    <source>
        <dbReference type="SAM" id="Phobius"/>
    </source>
</evidence>
<dbReference type="NCBIfam" id="TIGR01583">
    <property type="entry name" value="formate-DH-gamm"/>
    <property type="match status" value="1"/>
</dbReference>
<evidence type="ECO:0000313" key="17">
    <source>
        <dbReference type="Proteomes" id="UP000242205"/>
    </source>
</evidence>
<dbReference type="EMBL" id="CP025682">
    <property type="protein sequence ID" value="AUN96214.1"/>
    <property type="molecule type" value="Genomic_DNA"/>
</dbReference>
<dbReference type="AlphaFoldDB" id="A0A2I6SAE7"/>
<dbReference type="KEGG" id="atw:C0099_15465"/>
<dbReference type="GO" id="GO:0036397">
    <property type="term" value="F:formate dehydrogenase (quinone) activity"/>
    <property type="evidence" value="ECO:0007669"/>
    <property type="project" value="TreeGrafter"/>
</dbReference>
<keyword evidence="5" id="KW-1003">Cell membrane</keyword>
<dbReference type="GO" id="GO:0009326">
    <property type="term" value="C:formate dehydrogenase complex"/>
    <property type="evidence" value="ECO:0007669"/>
    <property type="project" value="InterPro"/>
</dbReference>
<evidence type="ECO:0000256" key="2">
    <source>
        <dbReference type="ARBA" id="ARBA00004651"/>
    </source>
</evidence>
<dbReference type="InterPro" id="IPR011577">
    <property type="entry name" value="Cyt_b561_bac/Ni-Hgenase"/>
</dbReference>
<dbReference type="Pfam" id="PF01292">
    <property type="entry name" value="Ni_hydr_CYTB"/>
    <property type="match status" value="1"/>
</dbReference>
<keyword evidence="17" id="KW-1185">Reference proteome</keyword>
<keyword evidence="10 14" id="KW-1133">Transmembrane helix</keyword>
<dbReference type="GO" id="GO:0008863">
    <property type="term" value="F:formate dehydrogenase (NAD+) activity"/>
    <property type="evidence" value="ECO:0007669"/>
    <property type="project" value="InterPro"/>
</dbReference>
<feature type="transmembrane region" description="Helical" evidence="14">
    <location>
        <begin position="99"/>
        <end position="120"/>
    </location>
</feature>
<comment type="cofactor">
    <cofactor evidence="1">
        <name>heme</name>
        <dbReference type="ChEBI" id="CHEBI:30413"/>
    </cofactor>
</comment>
<evidence type="ECO:0000256" key="5">
    <source>
        <dbReference type="ARBA" id="ARBA00022475"/>
    </source>
</evidence>
<dbReference type="SUPFAM" id="SSF81342">
    <property type="entry name" value="Transmembrane di-heme cytochromes"/>
    <property type="match status" value="1"/>
</dbReference>
<keyword evidence="9" id="KW-0249">Electron transport</keyword>